<dbReference type="EMBL" id="JBHUHF010000001">
    <property type="protein sequence ID" value="MFD2025250.1"/>
    <property type="molecule type" value="Genomic_DNA"/>
</dbReference>
<sequence length="206" mass="22062">MSTAPSSAATTSADGSRRLSTRERILEAATELFYAHGIRAVSADKIIERAGITKVTFYRHFRAKDDLVVTYLESQAARERGALDAVRESADGDAEALRSFANLIGTASCQPGFRGCAFINAAAEYSDPDSAVRKVVADHRAWYRETFATMLGRIGVIDTEDAADELLMLRDGAMVAGYLGEASHVGRALAAAIFAVATTHGAELTR</sequence>
<dbReference type="RefSeq" id="WP_377197155.1">
    <property type="nucleotide sequence ID" value="NZ_JBHUHF010000001.1"/>
</dbReference>
<dbReference type="Gene3D" id="1.10.357.10">
    <property type="entry name" value="Tetracycline Repressor, domain 2"/>
    <property type="match status" value="1"/>
</dbReference>
<dbReference type="InterPro" id="IPR001647">
    <property type="entry name" value="HTH_TetR"/>
</dbReference>
<dbReference type="SUPFAM" id="SSF48498">
    <property type="entry name" value="Tetracyclin repressor-like, C-terminal domain"/>
    <property type="match status" value="1"/>
</dbReference>
<evidence type="ECO:0000256" key="2">
    <source>
        <dbReference type="PROSITE-ProRule" id="PRU00335"/>
    </source>
</evidence>
<keyword evidence="1 2" id="KW-0238">DNA-binding</keyword>
<dbReference type="PROSITE" id="PS50977">
    <property type="entry name" value="HTH_TETR_2"/>
    <property type="match status" value="1"/>
</dbReference>
<reference evidence="5" key="1">
    <citation type="journal article" date="2019" name="Int. J. Syst. Evol. Microbiol.">
        <title>The Global Catalogue of Microorganisms (GCM) 10K type strain sequencing project: providing services to taxonomists for standard genome sequencing and annotation.</title>
        <authorList>
            <consortium name="The Broad Institute Genomics Platform"/>
            <consortium name="The Broad Institute Genome Sequencing Center for Infectious Disease"/>
            <person name="Wu L."/>
            <person name="Ma J."/>
        </authorList>
    </citation>
    <scope>NUCLEOTIDE SEQUENCE [LARGE SCALE GENOMIC DNA]</scope>
    <source>
        <strain evidence="5">CCM 7043</strain>
    </source>
</reference>
<name>A0ABW4V6M7_9MICO</name>
<gene>
    <name evidence="4" type="ORF">ACFSL2_06980</name>
</gene>
<dbReference type="PANTHER" id="PTHR30055">
    <property type="entry name" value="HTH-TYPE TRANSCRIPTIONAL REGULATOR RUTR"/>
    <property type="match status" value="1"/>
</dbReference>
<evidence type="ECO:0000313" key="5">
    <source>
        <dbReference type="Proteomes" id="UP001597338"/>
    </source>
</evidence>
<dbReference type="InterPro" id="IPR036271">
    <property type="entry name" value="Tet_transcr_reg_TetR-rel_C_sf"/>
</dbReference>
<protein>
    <submittedName>
        <fullName evidence="4">TetR/AcrR family transcriptional regulator</fullName>
    </submittedName>
</protein>
<comment type="caution">
    <text evidence="4">The sequence shown here is derived from an EMBL/GenBank/DDBJ whole genome shotgun (WGS) entry which is preliminary data.</text>
</comment>
<feature type="domain" description="HTH tetR-type" evidence="3">
    <location>
        <begin position="19"/>
        <end position="79"/>
    </location>
</feature>
<organism evidence="4 5">
    <name type="scientific">Promicromonospora aerolata</name>
    <dbReference type="NCBI Taxonomy" id="195749"/>
    <lineage>
        <taxon>Bacteria</taxon>
        <taxon>Bacillati</taxon>
        <taxon>Actinomycetota</taxon>
        <taxon>Actinomycetes</taxon>
        <taxon>Micrococcales</taxon>
        <taxon>Promicromonosporaceae</taxon>
        <taxon>Promicromonospora</taxon>
    </lineage>
</organism>
<evidence type="ECO:0000313" key="4">
    <source>
        <dbReference type="EMBL" id="MFD2025250.1"/>
    </source>
</evidence>
<proteinExistence type="predicted"/>
<dbReference type="InterPro" id="IPR050109">
    <property type="entry name" value="HTH-type_TetR-like_transc_reg"/>
</dbReference>
<dbReference type="Pfam" id="PF00440">
    <property type="entry name" value="TetR_N"/>
    <property type="match status" value="1"/>
</dbReference>
<dbReference type="InterPro" id="IPR009057">
    <property type="entry name" value="Homeodomain-like_sf"/>
</dbReference>
<feature type="DNA-binding region" description="H-T-H motif" evidence="2">
    <location>
        <begin position="42"/>
        <end position="61"/>
    </location>
</feature>
<accession>A0ABW4V6M7</accession>
<evidence type="ECO:0000256" key="1">
    <source>
        <dbReference type="ARBA" id="ARBA00023125"/>
    </source>
</evidence>
<dbReference type="PANTHER" id="PTHR30055:SF200">
    <property type="entry name" value="HTH-TYPE TRANSCRIPTIONAL REPRESSOR BDCR"/>
    <property type="match status" value="1"/>
</dbReference>
<dbReference type="SUPFAM" id="SSF46689">
    <property type="entry name" value="Homeodomain-like"/>
    <property type="match status" value="1"/>
</dbReference>
<dbReference type="PRINTS" id="PR00455">
    <property type="entry name" value="HTHTETR"/>
</dbReference>
<keyword evidence="5" id="KW-1185">Reference proteome</keyword>
<dbReference type="Proteomes" id="UP001597338">
    <property type="component" value="Unassembled WGS sequence"/>
</dbReference>
<evidence type="ECO:0000259" key="3">
    <source>
        <dbReference type="PROSITE" id="PS50977"/>
    </source>
</evidence>